<gene>
    <name evidence="2" type="ORF">EZS27_022546</name>
</gene>
<dbReference type="PROSITE" id="PS01124">
    <property type="entry name" value="HTH_ARAC_FAMILY_2"/>
    <property type="match status" value="1"/>
</dbReference>
<evidence type="ECO:0000313" key="2">
    <source>
        <dbReference type="EMBL" id="KAA6328569.1"/>
    </source>
</evidence>
<dbReference type="InterPro" id="IPR058532">
    <property type="entry name" value="YjbR/MT2646/Rv2570-like"/>
</dbReference>
<accession>A0A5J4R4M2</accession>
<sequence>MTGGEFSMNTLDAVIETLIHIEWHLKETIDIRNISNESGYTIKQLNSVFNKQTGYGMEEYIEKRRFTEIVKRLVQTNDEVADIAEDFSFSNSSVLALFLQKYNVNPFNIRKGHAVEEFLLTESIVDVMIKLIAIGTDSTGLPGGEAKGNEITVMNRQDMKYGFIQEYCLSKKGTEEDYKAEWDAIRYSVCGKMYALVGNDSEGNPIISVKLPPEYGLELRERYAEITPGYYLNKTHWSSMLLGGNVPDEVLKKMLDCSYELIFQSLSRKIQNEILNK</sequence>
<name>A0A5J4R4M2_9ZZZZ</name>
<dbReference type="EMBL" id="SNRY01001797">
    <property type="protein sequence ID" value="KAA6328569.1"/>
    <property type="molecule type" value="Genomic_DNA"/>
</dbReference>
<dbReference type="Pfam" id="PF04237">
    <property type="entry name" value="YjbR"/>
    <property type="match status" value="1"/>
</dbReference>
<reference evidence="2" key="1">
    <citation type="submission" date="2019-03" db="EMBL/GenBank/DDBJ databases">
        <title>Single cell metagenomics reveals metabolic interactions within the superorganism composed of flagellate Streblomastix strix and complex community of Bacteroidetes bacteria on its surface.</title>
        <authorList>
            <person name="Treitli S.C."/>
            <person name="Kolisko M."/>
            <person name="Husnik F."/>
            <person name="Keeling P."/>
            <person name="Hampl V."/>
        </authorList>
    </citation>
    <scope>NUCLEOTIDE SEQUENCE</scope>
    <source>
        <strain evidence="2">STM</strain>
    </source>
</reference>
<dbReference type="PANTHER" id="PTHR35145">
    <property type="entry name" value="CYTOPLASMIC PROTEIN-RELATED"/>
    <property type="match status" value="1"/>
</dbReference>
<dbReference type="GO" id="GO:0003700">
    <property type="term" value="F:DNA-binding transcription factor activity"/>
    <property type="evidence" value="ECO:0007669"/>
    <property type="project" value="InterPro"/>
</dbReference>
<protein>
    <submittedName>
        <fullName evidence="2">Multiple antibiotic resistance protein MarA</fullName>
    </submittedName>
</protein>
<dbReference type="Gene3D" id="3.90.1150.30">
    <property type="match status" value="1"/>
</dbReference>
<dbReference type="GO" id="GO:0043565">
    <property type="term" value="F:sequence-specific DNA binding"/>
    <property type="evidence" value="ECO:0007669"/>
    <property type="project" value="InterPro"/>
</dbReference>
<dbReference type="InterPro" id="IPR018060">
    <property type="entry name" value="HTH_AraC"/>
</dbReference>
<proteinExistence type="predicted"/>
<feature type="domain" description="HTH araC/xylS-type" evidence="1">
    <location>
        <begin position="15"/>
        <end position="112"/>
    </location>
</feature>
<dbReference type="InterPro" id="IPR038056">
    <property type="entry name" value="YjbR-like_sf"/>
</dbReference>
<dbReference type="SMART" id="SM00342">
    <property type="entry name" value="HTH_ARAC"/>
    <property type="match status" value="1"/>
</dbReference>
<dbReference type="Pfam" id="PF12833">
    <property type="entry name" value="HTH_18"/>
    <property type="match status" value="1"/>
</dbReference>
<organism evidence="2">
    <name type="scientific">termite gut metagenome</name>
    <dbReference type="NCBI Taxonomy" id="433724"/>
    <lineage>
        <taxon>unclassified sequences</taxon>
        <taxon>metagenomes</taxon>
        <taxon>organismal metagenomes</taxon>
    </lineage>
</organism>
<comment type="caution">
    <text evidence="2">The sequence shown here is derived from an EMBL/GenBank/DDBJ whole genome shotgun (WGS) entry which is preliminary data.</text>
</comment>
<dbReference type="SUPFAM" id="SSF142906">
    <property type="entry name" value="YjbR-like"/>
    <property type="match status" value="1"/>
</dbReference>
<dbReference type="AlphaFoldDB" id="A0A5J4R4M2"/>
<dbReference type="PANTHER" id="PTHR35145:SF1">
    <property type="entry name" value="CYTOPLASMIC PROTEIN"/>
    <property type="match status" value="1"/>
</dbReference>
<evidence type="ECO:0000259" key="1">
    <source>
        <dbReference type="PROSITE" id="PS01124"/>
    </source>
</evidence>
<dbReference type="Gene3D" id="1.10.10.60">
    <property type="entry name" value="Homeodomain-like"/>
    <property type="match status" value="1"/>
</dbReference>
<dbReference type="InterPro" id="IPR007351">
    <property type="entry name" value="YjbR"/>
</dbReference>